<keyword evidence="4" id="KW-1185">Reference proteome</keyword>
<evidence type="ECO:0000259" key="2">
    <source>
        <dbReference type="Pfam" id="PF01243"/>
    </source>
</evidence>
<feature type="domain" description="Pyridoxamine 5'-phosphate oxidase N-terminal" evidence="2">
    <location>
        <begin position="7"/>
        <end position="96"/>
    </location>
</feature>
<proteinExistence type="predicted"/>
<gene>
    <name evidence="3" type="ORF">SAMN05421812_12340</name>
</gene>
<dbReference type="Proteomes" id="UP000198362">
    <property type="component" value="Unassembled WGS sequence"/>
</dbReference>
<keyword evidence="1" id="KW-0560">Oxidoreductase</keyword>
<dbReference type="InterPro" id="IPR052019">
    <property type="entry name" value="F420H2_bilvrd_red/Heme_oxyg"/>
</dbReference>
<sequence length="125" mass="13878">MSVPAPIARARYASVTTYRRDGRPVPTPVGVVADAGELFVLTERTSGKVKRIRYNATVTVTPCDMSGRVAADAPMVRGQARLLDREGTARVRRLMSRRFPISRLVFAADLLLRRRDRRIGIAISL</sequence>
<evidence type="ECO:0000313" key="4">
    <source>
        <dbReference type="Proteomes" id="UP000198362"/>
    </source>
</evidence>
<dbReference type="GO" id="GO:0016627">
    <property type="term" value="F:oxidoreductase activity, acting on the CH-CH group of donors"/>
    <property type="evidence" value="ECO:0007669"/>
    <property type="project" value="TreeGrafter"/>
</dbReference>
<dbReference type="AlphaFoldDB" id="A0A239PEJ1"/>
<dbReference type="RefSeq" id="WP_089255174.1">
    <property type="nucleotide sequence ID" value="NZ_FZPH01000023.1"/>
</dbReference>
<evidence type="ECO:0000256" key="1">
    <source>
        <dbReference type="ARBA" id="ARBA00023002"/>
    </source>
</evidence>
<dbReference type="Gene3D" id="2.30.110.10">
    <property type="entry name" value="Electron Transport, Fmn-binding Protein, Chain A"/>
    <property type="match status" value="1"/>
</dbReference>
<dbReference type="SUPFAM" id="SSF50475">
    <property type="entry name" value="FMN-binding split barrel"/>
    <property type="match status" value="1"/>
</dbReference>
<dbReference type="InterPro" id="IPR019965">
    <property type="entry name" value="PPOX_F420-dep_Rv2061_put"/>
</dbReference>
<name>A0A239PEJ1_9ACTN</name>
<protein>
    <recommendedName>
        <fullName evidence="2">Pyridoxamine 5'-phosphate oxidase N-terminal domain-containing protein</fullName>
    </recommendedName>
</protein>
<dbReference type="PANTHER" id="PTHR35176">
    <property type="entry name" value="HEME OXYGENASE HI_0854-RELATED"/>
    <property type="match status" value="1"/>
</dbReference>
<dbReference type="OrthoDB" id="5738083at2"/>
<dbReference type="GO" id="GO:0005829">
    <property type="term" value="C:cytosol"/>
    <property type="evidence" value="ECO:0007669"/>
    <property type="project" value="TreeGrafter"/>
</dbReference>
<dbReference type="Pfam" id="PF01243">
    <property type="entry name" value="PNPOx_N"/>
    <property type="match status" value="1"/>
</dbReference>
<dbReference type="PANTHER" id="PTHR35176:SF11">
    <property type="entry name" value="PYRIDOXAMINE 5'-PHOSPHATE OXIDASE FAMILY PROTEIN"/>
    <property type="match status" value="1"/>
</dbReference>
<dbReference type="InterPro" id="IPR011576">
    <property type="entry name" value="Pyridox_Oxase_N"/>
</dbReference>
<evidence type="ECO:0000313" key="3">
    <source>
        <dbReference type="EMBL" id="SNT65487.1"/>
    </source>
</evidence>
<dbReference type="InterPro" id="IPR012349">
    <property type="entry name" value="Split_barrel_FMN-bd"/>
</dbReference>
<organism evidence="3 4">
    <name type="scientific">Asanoa hainanensis</name>
    <dbReference type="NCBI Taxonomy" id="560556"/>
    <lineage>
        <taxon>Bacteria</taxon>
        <taxon>Bacillati</taxon>
        <taxon>Actinomycetota</taxon>
        <taxon>Actinomycetes</taxon>
        <taxon>Micromonosporales</taxon>
        <taxon>Micromonosporaceae</taxon>
        <taxon>Asanoa</taxon>
    </lineage>
</organism>
<dbReference type="EMBL" id="FZPH01000023">
    <property type="protein sequence ID" value="SNT65487.1"/>
    <property type="molecule type" value="Genomic_DNA"/>
</dbReference>
<accession>A0A239PEJ1</accession>
<dbReference type="NCBIfam" id="TIGR03666">
    <property type="entry name" value="Rv2061_F420"/>
    <property type="match status" value="1"/>
</dbReference>
<dbReference type="GO" id="GO:0070967">
    <property type="term" value="F:coenzyme F420 binding"/>
    <property type="evidence" value="ECO:0007669"/>
    <property type="project" value="TreeGrafter"/>
</dbReference>
<reference evidence="3 4" key="1">
    <citation type="submission" date="2017-06" db="EMBL/GenBank/DDBJ databases">
        <authorList>
            <person name="Kim H.J."/>
            <person name="Triplett B.A."/>
        </authorList>
    </citation>
    <scope>NUCLEOTIDE SEQUENCE [LARGE SCALE GENOMIC DNA]</scope>
    <source>
        <strain evidence="3 4">CGMCC 4.5593</strain>
    </source>
</reference>